<evidence type="ECO:0000313" key="2">
    <source>
        <dbReference type="EMBL" id="SFG83787.1"/>
    </source>
</evidence>
<dbReference type="STRING" id="1045558.SAMN05216175_11543"/>
<dbReference type="EMBL" id="FOOU01000015">
    <property type="protein sequence ID" value="SFG83787.1"/>
    <property type="molecule type" value="Genomic_DNA"/>
</dbReference>
<organism evidence="2 3">
    <name type="scientific">Neptunomonas qingdaonensis</name>
    <dbReference type="NCBI Taxonomy" id="1045558"/>
    <lineage>
        <taxon>Bacteria</taxon>
        <taxon>Pseudomonadati</taxon>
        <taxon>Pseudomonadota</taxon>
        <taxon>Gammaproteobacteria</taxon>
        <taxon>Oceanospirillales</taxon>
        <taxon>Oceanospirillaceae</taxon>
        <taxon>Neptunomonas</taxon>
    </lineage>
</organism>
<reference evidence="3" key="1">
    <citation type="submission" date="2016-10" db="EMBL/GenBank/DDBJ databases">
        <authorList>
            <person name="Varghese N."/>
            <person name="Submissions S."/>
        </authorList>
    </citation>
    <scope>NUCLEOTIDE SEQUENCE [LARGE SCALE GENOMIC DNA]</scope>
    <source>
        <strain evidence="3">CGMCC 1.10971</strain>
    </source>
</reference>
<dbReference type="Gene3D" id="3.40.710.10">
    <property type="entry name" value="DD-peptidase/beta-lactamase superfamily"/>
    <property type="match status" value="1"/>
</dbReference>
<evidence type="ECO:0000313" key="3">
    <source>
        <dbReference type="Proteomes" id="UP000198623"/>
    </source>
</evidence>
<sequence>MYDKKDMAPPGVGYLDLKLMQGCPPPQDKLIDLRNWDSPPYNRWSFQHMSELFPVAPIRRGKAPVSELPQATRSLDRVRFERVDGQQTDLATFLTDSYTDGFIVLHQGKVVSEQYFNGMQPHTLHLLQSVSKTLVASLVGILIGQGKIDPDARVSDYVSDLSGCDYGDARLQDVLDMRTGIQFCEDYTNPDAEFIQLDIASGWRERGTRTSPDTIYGLLKSLKKGREHGGHFEYRSVETDVLGWVCEQVCNERLPVLLSREIWAKLGAEQDANITLDRVGTALADGGISASLRDLARFAQMHLQGGMFNGQQIVPEAFIKASRQGSGEHFRVLYGAFAEHYPKAAYSNQCWVHDSDKGIYSARGVFGQFIYVDPQSDVSIVKFSTWPDFLNPEWSLNSNRAFEAIAKALAD</sequence>
<gene>
    <name evidence="2" type="ORF">SAMN05216175_11543</name>
</gene>
<dbReference type="OrthoDB" id="9814204at2"/>
<protein>
    <submittedName>
        <fullName evidence="2">CubicO group peptidase, beta-lactamase class C family</fullName>
    </submittedName>
</protein>
<dbReference type="PANTHER" id="PTHR43283">
    <property type="entry name" value="BETA-LACTAMASE-RELATED"/>
    <property type="match status" value="1"/>
</dbReference>
<dbReference type="Pfam" id="PF00144">
    <property type="entry name" value="Beta-lactamase"/>
    <property type="match status" value="1"/>
</dbReference>
<feature type="domain" description="Beta-lactamase-related" evidence="1">
    <location>
        <begin position="102"/>
        <end position="387"/>
    </location>
</feature>
<keyword evidence="3" id="KW-1185">Reference proteome</keyword>
<name>A0A1I2V6F5_9GAMM</name>
<dbReference type="PANTHER" id="PTHR43283:SF7">
    <property type="entry name" value="BETA-LACTAMASE-RELATED DOMAIN-CONTAINING PROTEIN"/>
    <property type="match status" value="1"/>
</dbReference>
<dbReference type="InterPro" id="IPR001466">
    <property type="entry name" value="Beta-lactam-related"/>
</dbReference>
<dbReference type="AlphaFoldDB" id="A0A1I2V6F5"/>
<dbReference type="InterPro" id="IPR050789">
    <property type="entry name" value="Diverse_Enzym_Activities"/>
</dbReference>
<accession>A0A1I2V6F5</accession>
<dbReference type="SUPFAM" id="SSF56601">
    <property type="entry name" value="beta-lactamase/transpeptidase-like"/>
    <property type="match status" value="1"/>
</dbReference>
<proteinExistence type="predicted"/>
<dbReference type="InterPro" id="IPR012338">
    <property type="entry name" value="Beta-lactam/transpept-like"/>
</dbReference>
<evidence type="ECO:0000259" key="1">
    <source>
        <dbReference type="Pfam" id="PF00144"/>
    </source>
</evidence>
<dbReference type="Proteomes" id="UP000198623">
    <property type="component" value="Unassembled WGS sequence"/>
</dbReference>
<dbReference type="RefSeq" id="WP_090729808.1">
    <property type="nucleotide sequence ID" value="NZ_FOOU01000015.1"/>
</dbReference>